<evidence type="ECO:0000259" key="2">
    <source>
        <dbReference type="Pfam" id="PF20152"/>
    </source>
</evidence>
<dbReference type="OrthoDB" id="2639636at2759"/>
<dbReference type="Pfam" id="PF20152">
    <property type="entry name" value="DUF6534"/>
    <property type="match status" value="1"/>
</dbReference>
<evidence type="ECO:0000256" key="1">
    <source>
        <dbReference type="SAM" id="MobiDB-lite"/>
    </source>
</evidence>
<organism evidence="3 4">
    <name type="scientific">Piloderma croceum (strain F 1598)</name>
    <dbReference type="NCBI Taxonomy" id="765440"/>
    <lineage>
        <taxon>Eukaryota</taxon>
        <taxon>Fungi</taxon>
        <taxon>Dikarya</taxon>
        <taxon>Basidiomycota</taxon>
        <taxon>Agaricomycotina</taxon>
        <taxon>Agaricomycetes</taxon>
        <taxon>Agaricomycetidae</taxon>
        <taxon>Atheliales</taxon>
        <taxon>Atheliaceae</taxon>
        <taxon>Piloderma</taxon>
    </lineage>
</organism>
<name>A0A0C3ABK4_PILCF</name>
<dbReference type="HOGENOM" id="CLU_1876220_0_0_1"/>
<dbReference type="InParanoid" id="A0A0C3ABK4"/>
<reference evidence="3 4" key="1">
    <citation type="submission" date="2014-04" db="EMBL/GenBank/DDBJ databases">
        <authorList>
            <consortium name="DOE Joint Genome Institute"/>
            <person name="Kuo A."/>
            <person name="Tarkka M."/>
            <person name="Buscot F."/>
            <person name="Kohler A."/>
            <person name="Nagy L.G."/>
            <person name="Floudas D."/>
            <person name="Copeland A."/>
            <person name="Barry K.W."/>
            <person name="Cichocki N."/>
            <person name="Veneault-Fourrey C."/>
            <person name="LaButti K."/>
            <person name="Lindquist E.A."/>
            <person name="Lipzen A."/>
            <person name="Lundell T."/>
            <person name="Morin E."/>
            <person name="Murat C."/>
            <person name="Sun H."/>
            <person name="Tunlid A."/>
            <person name="Henrissat B."/>
            <person name="Grigoriev I.V."/>
            <person name="Hibbett D.S."/>
            <person name="Martin F."/>
            <person name="Nordberg H.P."/>
            <person name="Cantor M.N."/>
            <person name="Hua S.X."/>
        </authorList>
    </citation>
    <scope>NUCLEOTIDE SEQUENCE [LARGE SCALE GENOMIC DNA]</scope>
    <source>
        <strain evidence="3 4">F 1598</strain>
    </source>
</reference>
<keyword evidence="4" id="KW-1185">Reference proteome</keyword>
<gene>
    <name evidence="3" type="ORF">PILCRDRAFT_759625</name>
</gene>
<dbReference type="AlphaFoldDB" id="A0A0C3ABK4"/>
<proteinExistence type="predicted"/>
<feature type="region of interest" description="Disordered" evidence="1">
    <location>
        <begin position="105"/>
        <end position="136"/>
    </location>
</feature>
<dbReference type="EMBL" id="KN833452">
    <property type="protein sequence ID" value="KIM71148.1"/>
    <property type="molecule type" value="Genomic_DNA"/>
</dbReference>
<feature type="domain" description="DUF6534" evidence="2">
    <location>
        <begin position="6"/>
        <end position="49"/>
    </location>
</feature>
<feature type="compositionally biased region" description="Basic and acidic residues" evidence="1">
    <location>
        <begin position="120"/>
        <end position="136"/>
    </location>
</feature>
<protein>
    <recommendedName>
        <fullName evidence="2">DUF6534 domain-containing protein</fullName>
    </recommendedName>
</protein>
<feature type="compositionally biased region" description="Polar residues" evidence="1">
    <location>
        <begin position="105"/>
        <end position="114"/>
    </location>
</feature>
<dbReference type="Proteomes" id="UP000054166">
    <property type="component" value="Unassembled WGS sequence"/>
</dbReference>
<reference evidence="4" key="2">
    <citation type="submission" date="2015-01" db="EMBL/GenBank/DDBJ databases">
        <title>Evolutionary Origins and Diversification of the Mycorrhizal Mutualists.</title>
        <authorList>
            <consortium name="DOE Joint Genome Institute"/>
            <consortium name="Mycorrhizal Genomics Consortium"/>
            <person name="Kohler A."/>
            <person name="Kuo A."/>
            <person name="Nagy L.G."/>
            <person name="Floudas D."/>
            <person name="Copeland A."/>
            <person name="Barry K.W."/>
            <person name="Cichocki N."/>
            <person name="Veneault-Fourrey C."/>
            <person name="LaButti K."/>
            <person name="Lindquist E.A."/>
            <person name="Lipzen A."/>
            <person name="Lundell T."/>
            <person name="Morin E."/>
            <person name="Murat C."/>
            <person name="Riley R."/>
            <person name="Ohm R."/>
            <person name="Sun H."/>
            <person name="Tunlid A."/>
            <person name="Henrissat B."/>
            <person name="Grigoriev I.V."/>
            <person name="Hibbett D.S."/>
            <person name="Martin F."/>
        </authorList>
    </citation>
    <scope>NUCLEOTIDE SEQUENCE [LARGE SCALE GENOMIC DNA]</scope>
    <source>
        <strain evidence="4">F 1598</strain>
    </source>
</reference>
<evidence type="ECO:0000313" key="3">
    <source>
        <dbReference type="EMBL" id="KIM71148.1"/>
    </source>
</evidence>
<dbReference type="InterPro" id="IPR045339">
    <property type="entry name" value="DUF6534"/>
</dbReference>
<sequence>MTQISSLCSLSAVSLYAAYPHNFIFLAVEFPMTKLYVNAFIAMLNARHHLQAAIERTTNASNLGVINSGPIAFKTPGRQYFNENNKIAPKSDFAGTVVFSHSIVESDNSRSLPTEGSMDEDSRSQLRERRDGDTCV</sequence>
<evidence type="ECO:0000313" key="4">
    <source>
        <dbReference type="Proteomes" id="UP000054166"/>
    </source>
</evidence>
<accession>A0A0C3ABK4</accession>